<feature type="region of interest" description="Disordered" evidence="1">
    <location>
        <begin position="156"/>
        <end position="182"/>
    </location>
</feature>
<reference evidence="3" key="1">
    <citation type="submission" date="2015-12" db="EMBL/GenBank/DDBJ databases">
        <title>Update maize B73 reference genome by single molecule sequencing technologies.</title>
        <authorList>
            <consortium name="Maize Genome Sequencing Project"/>
            <person name="Ware D."/>
        </authorList>
    </citation>
    <scope>NUCLEOTIDE SEQUENCE [LARGE SCALE GENOMIC DNA]</scope>
    <source>
        <strain evidence="3">cv. B73</strain>
    </source>
</reference>
<dbReference type="Gramene" id="Zm00001eb096830_T001">
    <property type="protein sequence ID" value="Zm00001eb096830_P001"/>
    <property type="gene ID" value="Zm00001eb096830"/>
</dbReference>
<keyword evidence="3" id="KW-1185">Reference proteome</keyword>
<name>A0A804MM63_MAIZE</name>
<dbReference type="Proteomes" id="UP000007305">
    <property type="component" value="Chromosome 2"/>
</dbReference>
<dbReference type="AlphaFoldDB" id="A0A804MM63"/>
<reference evidence="2" key="3">
    <citation type="submission" date="2021-05" db="UniProtKB">
        <authorList>
            <consortium name="EnsemblPlants"/>
        </authorList>
    </citation>
    <scope>IDENTIFICATION</scope>
    <source>
        <strain evidence="2">cv. B73</strain>
    </source>
</reference>
<evidence type="ECO:0000256" key="1">
    <source>
        <dbReference type="SAM" id="MobiDB-lite"/>
    </source>
</evidence>
<evidence type="ECO:0000313" key="3">
    <source>
        <dbReference type="Proteomes" id="UP000007305"/>
    </source>
</evidence>
<evidence type="ECO:0000313" key="2">
    <source>
        <dbReference type="EnsemblPlants" id="Zm00001eb096830_P001"/>
    </source>
</evidence>
<proteinExistence type="predicted"/>
<protein>
    <submittedName>
        <fullName evidence="2">Uncharacterized protein</fullName>
    </submittedName>
</protein>
<reference evidence="2" key="2">
    <citation type="submission" date="2019-07" db="EMBL/GenBank/DDBJ databases">
        <authorList>
            <person name="Seetharam A."/>
            <person name="Woodhouse M."/>
            <person name="Cannon E."/>
        </authorList>
    </citation>
    <scope>NUCLEOTIDE SEQUENCE [LARGE SCALE GENOMIC DNA]</scope>
    <source>
        <strain evidence="2">cv. B73</strain>
    </source>
</reference>
<accession>A0A804MM63</accession>
<organism evidence="2 3">
    <name type="scientific">Zea mays</name>
    <name type="common">Maize</name>
    <dbReference type="NCBI Taxonomy" id="4577"/>
    <lineage>
        <taxon>Eukaryota</taxon>
        <taxon>Viridiplantae</taxon>
        <taxon>Streptophyta</taxon>
        <taxon>Embryophyta</taxon>
        <taxon>Tracheophyta</taxon>
        <taxon>Spermatophyta</taxon>
        <taxon>Magnoliopsida</taxon>
        <taxon>Liliopsida</taxon>
        <taxon>Poales</taxon>
        <taxon>Poaceae</taxon>
        <taxon>PACMAD clade</taxon>
        <taxon>Panicoideae</taxon>
        <taxon>Andropogonodae</taxon>
        <taxon>Andropogoneae</taxon>
        <taxon>Tripsacinae</taxon>
        <taxon>Zea</taxon>
    </lineage>
</organism>
<sequence>RVSHAQISYFYAPRSLGHPTAEQENPSVPTDHCWPTWHPGLWPHPSRRLARHTQHAAPPPPLLLPHRTIALSTIAHAAGAASLPVRAQLNTVVASTSAFGPPQEFRAPLGFEIKSGQQSSILSTTLTIPLYLGTGVFTLGYTPRLFSPSEHCQGAPLHPRWHPRPTTDDEWALQIPDQQESR</sequence>
<dbReference type="EnsemblPlants" id="Zm00001eb096830_T001">
    <property type="protein sequence ID" value="Zm00001eb096830_P001"/>
    <property type="gene ID" value="Zm00001eb096830"/>
</dbReference>
<dbReference type="InParanoid" id="A0A804MM63"/>